<feature type="domain" description="PilZ" evidence="1">
    <location>
        <begin position="82"/>
        <end position="180"/>
    </location>
</feature>
<dbReference type="Proteomes" id="UP000282818">
    <property type="component" value="Unassembled WGS sequence"/>
</dbReference>
<dbReference type="EMBL" id="SACQ01000006">
    <property type="protein sequence ID" value="RVU29920.1"/>
    <property type="molecule type" value="Genomic_DNA"/>
</dbReference>
<keyword evidence="3" id="KW-1185">Reference proteome</keyword>
<gene>
    <name evidence="2" type="ORF">EOE65_12700</name>
</gene>
<accession>A0A437Q5Y1</accession>
<name>A0A437Q5Y1_9GAMM</name>
<protein>
    <submittedName>
        <fullName evidence="2">PilZ domain-containing protein</fullName>
    </submittedName>
</protein>
<comment type="caution">
    <text evidence="2">The sequence shown here is derived from an EMBL/GenBank/DDBJ whole genome shotgun (WGS) entry which is preliminary data.</text>
</comment>
<evidence type="ECO:0000313" key="2">
    <source>
        <dbReference type="EMBL" id="RVU29920.1"/>
    </source>
</evidence>
<proteinExistence type="predicted"/>
<evidence type="ECO:0000259" key="1">
    <source>
        <dbReference type="Pfam" id="PF07238"/>
    </source>
</evidence>
<organism evidence="2 3">
    <name type="scientific">Neptunomonas marina</name>
    <dbReference type="NCBI Taxonomy" id="1815562"/>
    <lineage>
        <taxon>Bacteria</taxon>
        <taxon>Pseudomonadati</taxon>
        <taxon>Pseudomonadota</taxon>
        <taxon>Gammaproteobacteria</taxon>
        <taxon>Oceanospirillales</taxon>
        <taxon>Oceanospirillaceae</taxon>
        <taxon>Neptunomonas</taxon>
    </lineage>
</organism>
<dbReference type="Gene3D" id="2.40.10.220">
    <property type="entry name" value="predicted glycosyltransferase like domains"/>
    <property type="match status" value="1"/>
</dbReference>
<evidence type="ECO:0000313" key="3">
    <source>
        <dbReference type="Proteomes" id="UP000282818"/>
    </source>
</evidence>
<sequence length="199" mass="22307">MSSSSRVTTPSIKRITNAVTVKSTSQSASNTSASANSLILAAARIAAASLPSLYRHFPICLLYSVDRNAIGRRRKVTEQIPERRRFTRIHFDARCILRRGADEWDVRLADICFKGALTEIPEEGIDLAVGDAAELMIQLDPEEAVIDMPVVLNHKIGNYLGFQLQRIDISSMTHLRRLVELNLGDPDLLERELDHLYHD</sequence>
<dbReference type="InterPro" id="IPR009875">
    <property type="entry name" value="PilZ_domain"/>
</dbReference>
<dbReference type="SUPFAM" id="SSF141371">
    <property type="entry name" value="PilZ domain-like"/>
    <property type="match status" value="1"/>
</dbReference>
<dbReference type="GO" id="GO:0035438">
    <property type="term" value="F:cyclic-di-GMP binding"/>
    <property type="evidence" value="ECO:0007669"/>
    <property type="project" value="InterPro"/>
</dbReference>
<dbReference type="Pfam" id="PF07238">
    <property type="entry name" value="PilZ"/>
    <property type="match status" value="1"/>
</dbReference>
<reference evidence="2 3" key="1">
    <citation type="submission" date="2019-01" db="EMBL/GenBank/DDBJ databases">
        <authorList>
            <person name="Chen W.-M."/>
        </authorList>
    </citation>
    <scope>NUCLEOTIDE SEQUENCE [LARGE SCALE GENOMIC DNA]</scope>
    <source>
        <strain evidence="2 3">HPM-16</strain>
    </source>
</reference>
<dbReference type="AlphaFoldDB" id="A0A437Q5Y1"/>